<evidence type="ECO:0000259" key="12">
    <source>
        <dbReference type="Pfam" id="PF08264"/>
    </source>
</evidence>
<feature type="domain" description="Methionyl/Valyl/Leucyl/Isoleucyl-tRNA synthetase anticodon-binding" evidence="12">
    <location>
        <begin position="675"/>
        <end position="798"/>
    </location>
</feature>
<evidence type="ECO:0000256" key="10">
    <source>
        <dbReference type="RuleBase" id="RU363035"/>
    </source>
</evidence>
<proteinExistence type="inferred from homology"/>
<evidence type="ECO:0000256" key="7">
    <source>
        <dbReference type="ARBA" id="ARBA00023146"/>
    </source>
</evidence>
<dbReference type="InterPro" id="IPR014729">
    <property type="entry name" value="Rossmann-like_a/b/a_fold"/>
</dbReference>
<dbReference type="PRINTS" id="PR00985">
    <property type="entry name" value="TRNASYNTHLEU"/>
</dbReference>
<dbReference type="PANTHER" id="PTHR43740:SF2">
    <property type="entry name" value="LEUCINE--TRNA LIGASE, MITOCHONDRIAL"/>
    <property type="match status" value="1"/>
</dbReference>
<dbReference type="NCBIfam" id="TIGR00396">
    <property type="entry name" value="leuS_bact"/>
    <property type="match status" value="1"/>
</dbReference>
<dbReference type="SUPFAM" id="SSF52374">
    <property type="entry name" value="Nucleotidylyl transferase"/>
    <property type="match status" value="1"/>
</dbReference>
<evidence type="ECO:0000313" key="16">
    <source>
        <dbReference type="Proteomes" id="UP001497533"/>
    </source>
</evidence>
<evidence type="ECO:0000313" key="15">
    <source>
        <dbReference type="EMBL" id="CAL1328993.1"/>
    </source>
</evidence>
<evidence type="ECO:0000256" key="1">
    <source>
        <dbReference type="ARBA" id="ARBA00005594"/>
    </source>
</evidence>
<reference evidence="15" key="1">
    <citation type="submission" date="2024-04" db="EMBL/GenBank/DDBJ databases">
        <authorList>
            <person name="Manzano-Marin A."/>
            <person name="Manzano-Marin A."/>
            <person name="Alejandro Manzano Marin A."/>
        </authorList>
    </citation>
    <scope>NUCLEOTIDE SEQUENCE [LARGE SCALE GENOMIC DNA]</scope>
    <source>
        <strain evidence="15">TABTEA</strain>
    </source>
</reference>
<keyword evidence="6 9" id="KW-0648">Protein biosynthesis</keyword>
<dbReference type="EMBL" id="OZ034688">
    <property type="protein sequence ID" value="CAL1328993.1"/>
    <property type="molecule type" value="Genomic_DNA"/>
</dbReference>
<evidence type="ECO:0000259" key="14">
    <source>
        <dbReference type="Pfam" id="PF13603"/>
    </source>
</evidence>
<dbReference type="InterPro" id="IPR002302">
    <property type="entry name" value="Leu-tRNA-ligase"/>
</dbReference>
<dbReference type="Gene3D" id="2.20.28.290">
    <property type="match status" value="1"/>
</dbReference>
<evidence type="ECO:0000256" key="2">
    <source>
        <dbReference type="ARBA" id="ARBA00022490"/>
    </source>
</evidence>
<dbReference type="InterPro" id="IPR025709">
    <property type="entry name" value="Leu_tRNA-synth_edit"/>
</dbReference>
<keyword evidence="5 9" id="KW-0067">ATP-binding</keyword>
<keyword evidence="3 9" id="KW-0436">Ligase</keyword>
<feature type="binding site" evidence="9">
    <location>
        <position position="598"/>
    </location>
    <ligand>
        <name>ATP</name>
        <dbReference type="ChEBI" id="CHEBI:30616"/>
    </ligand>
</feature>
<accession>A0ABM9NNF1</accession>
<dbReference type="PANTHER" id="PTHR43740">
    <property type="entry name" value="LEUCYL-TRNA SYNTHETASE"/>
    <property type="match status" value="1"/>
</dbReference>
<keyword evidence="16" id="KW-1185">Reference proteome</keyword>
<dbReference type="Pfam" id="PF09334">
    <property type="entry name" value="tRNA-synt_1g"/>
    <property type="match status" value="1"/>
</dbReference>
<comment type="similarity">
    <text evidence="1 9 10">Belongs to the class-I aminoacyl-tRNA synthetase family.</text>
</comment>
<dbReference type="Proteomes" id="UP001497533">
    <property type="component" value="Chromosome"/>
</dbReference>
<sequence>MKKQYCHKNIEKKIQNYWKKNKTFKVIEDKNKEKYYCLSMIPYPSGKLHMGHIRNYTIGDVISRYQRMLGKNVLQPIGWDAFGLPAENAAIKNNTTPEKWTYNNIRYMRKQLKTLGFSYDWDREITTCKPEYYRWEQWFFIKLYKKKLVYKKLSLVNWCPNDLTVLANEQVINGRCWNCDSIIELKKIPQWFIKITAYAEELLNDLDKLKNWPKQVKNMQRNWIGRTEGIEIDFNIVNTSKIITIYTTNLSTFMGATFIAITINHPIIKEIDINNHKIIQFIKECNEIKNKKLKETNIKGFYLNMDVIHPLTKNFLPIWIINFIPVESNDEANIAIPAHNNTYLNFAKEYNIPIKKVISIENILINSEEFTGLNPETASKSILKKLISIGAGKHKINYKLHDWCISRQRYWGTPIPIATMKDGNIITIPEEELPVIHTINNKLKNNNKYKNISIKNKFAFRETDTFDTFIESSWYYARYTCPKYNHGMIDPITAAYWLPVDQYIGGIEHAILHLLYFRLFHKLMRDLKLINSDEPVKNLLCQGMVLSDTFYYIKNNGQRIWVSNENISLKRDNKNNIINATDNKCHKLIYAGMCKMSKSKNNGIDPEKIIEKYGADTLRLFLMFAAPPESTIEWQESNIKGANRFIKKIWSLVYNFTQKKTTCILIKKSLTTEQKKIRYFLHKTIEKVTDDIERRHTFNTAIAAIMKFTNKLCNIPQETKEDLALIKESLEAIVLMLSPIIPHVCFEMWNFLGHKENIDFVNWPTVDKKAIKNNFQLIIIQINGKTRGCINVPNNSNENFIFNEAQKKSNISKYIKKGNIINTIYIPNKLLNFIINWFLLIIKNKCII</sequence>
<feature type="domain" description="Leucyl-tRNA synthetase editing" evidence="14">
    <location>
        <begin position="221"/>
        <end position="386"/>
    </location>
</feature>
<dbReference type="Gene3D" id="3.10.20.590">
    <property type="match status" value="1"/>
</dbReference>
<keyword evidence="4 9" id="KW-0547">Nucleotide-binding</keyword>
<evidence type="ECO:0000256" key="8">
    <source>
        <dbReference type="ARBA" id="ARBA00047469"/>
    </source>
</evidence>
<dbReference type="Gene3D" id="1.10.730.10">
    <property type="entry name" value="Isoleucyl-tRNA Synthetase, Domain 1"/>
    <property type="match status" value="1"/>
</dbReference>
<evidence type="ECO:0000259" key="13">
    <source>
        <dbReference type="Pfam" id="PF09334"/>
    </source>
</evidence>
<dbReference type="InterPro" id="IPR009008">
    <property type="entry name" value="Val/Leu/Ile-tRNA-synth_edit"/>
</dbReference>
<dbReference type="CDD" id="cd07958">
    <property type="entry name" value="Anticodon_Ia_Leu_BEm"/>
    <property type="match status" value="1"/>
</dbReference>
<feature type="domain" description="Aminoacyl-tRNA synthetase class Ia" evidence="11">
    <location>
        <begin position="400"/>
        <end position="547"/>
    </location>
</feature>
<dbReference type="InterPro" id="IPR015413">
    <property type="entry name" value="Methionyl/Leucyl_tRNA_Synth"/>
</dbReference>
<dbReference type="SUPFAM" id="SSF50677">
    <property type="entry name" value="ValRS/IleRS/LeuRS editing domain"/>
    <property type="match status" value="1"/>
</dbReference>
<dbReference type="GO" id="GO:0004823">
    <property type="term" value="F:leucine-tRNA ligase activity"/>
    <property type="evidence" value="ECO:0007669"/>
    <property type="project" value="UniProtKB-EC"/>
</dbReference>
<gene>
    <name evidence="9 15" type="primary">leuS</name>
    <name evidence="15" type="ORF">PRHACTZTBTEA_053</name>
</gene>
<dbReference type="Pfam" id="PF08264">
    <property type="entry name" value="Anticodon_1"/>
    <property type="match status" value="1"/>
</dbReference>
<dbReference type="Gene3D" id="3.40.50.620">
    <property type="entry name" value="HUPs"/>
    <property type="match status" value="2"/>
</dbReference>
<dbReference type="InterPro" id="IPR002300">
    <property type="entry name" value="aa-tRNA-synth_Ia"/>
</dbReference>
<keyword evidence="7 9" id="KW-0030">Aminoacyl-tRNA synthetase</keyword>
<dbReference type="InterPro" id="IPR001412">
    <property type="entry name" value="aa-tRNA-synth_I_CS"/>
</dbReference>
<dbReference type="SUPFAM" id="SSF47323">
    <property type="entry name" value="Anticodon-binding domain of a subclass of class I aminoacyl-tRNA synthetases"/>
    <property type="match status" value="1"/>
</dbReference>
<feature type="domain" description="Aminoacyl-tRNA synthetase class Ia" evidence="11">
    <location>
        <begin position="595"/>
        <end position="634"/>
    </location>
</feature>
<dbReference type="CDD" id="cd00812">
    <property type="entry name" value="LeuRS_core"/>
    <property type="match status" value="1"/>
</dbReference>
<dbReference type="Pfam" id="PF00133">
    <property type="entry name" value="tRNA-synt_1"/>
    <property type="match status" value="2"/>
</dbReference>
<name>A0ABM9NNF1_9GAMM</name>
<dbReference type="Pfam" id="PF13603">
    <property type="entry name" value="tRNA-synt_1_2"/>
    <property type="match status" value="1"/>
</dbReference>
<comment type="catalytic activity">
    <reaction evidence="8 9">
        <text>tRNA(Leu) + L-leucine + ATP = L-leucyl-tRNA(Leu) + AMP + diphosphate</text>
        <dbReference type="Rhea" id="RHEA:11688"/>
        <dbReference type="Rhea" id="RHEA-COMP:9613"/>
        <dbReference type="Rhea" id="RHEA-COMP:9622"/>
        <dbReference type="ChEBI" id="CHEBI:30616"/>
        <dbReference type="ChEBI" id="CHEBI:33019"/>
        <dbReference type="ChEBI" id="CHEBI:57427"/>
        <dbReference type="ChEBI" id="CHEBI:78442"/>
        <dbReference type="ChEBI" id="CHEBI:78494"/>
        <dbReference type="ChEBI" id="CHEBI:456215"/>
        <dbReference type="EC" id="6.1.1.4"/>
    </reaction>
</comment>
<organism evidence="15 16">
    <name type="scientific">Candidatus Providencia siddallii</name>
    <dbReference type="NCBI Taxonomy" id="1715285"/>
    <lineage>
        <taxon>Bacteria</taxon>
        <taxon>Pseudomonadati</taxon>
        <taxon>Pseudomonadota</taxon>
        <taxon>Gammaproteobacteria</taxon>
        <taxon>Enterobacterales</taxon>
        <taxon>Morganellaceae</taxon>
        <taxon>Providencia</taxon>
    </lineage>
</organism>
<dbReference type="RefSeq" id="WP_341765050.1">
    <property type="nucleotide sequence ID" value="NZ_OZ034688.1"/>
</dbReference>
<dbReference type="PROSITE" id="PS00178">
    <property type="entry name" value="AA_TRNA_LIGASE_I"/>
    <property type="match status" value="1"/>
</dbReference>
<evidence type="ECO:0000256" key="3">
    <source>
        <dbReference type="ARBA" id="ARBA00022598"/>
    </source>
</evidence>
<feature type="domain" description="Methionyl/Leucyl tRNA synthetase" evidence="13">
    <location>
        <begin position="39"/>
        <end position="180"/>
    </location>
</feature>
<protein>
    <recommendedName>
        <fullName evidence="9">Leucine--tRNA ligase</fullName>
        <ecNumber evidence="9">6.1.1.4</ecNumber>
    </recommendedName>
    <alternativeName>
        <fullName evidence="9">Leucyl-tRNA synthetase</fullName>
        <shortName evidence="9">LeuRS</shortName>
    </alternativeName>
</protein>
<evidence type="ECO:0000256" key="9">
    <source>
        <dbReference type="HAMAP-Rule" id="MF_00049"/>
    </source>
</evidence>
<dbReference type="InterPro" id="IPR009080">
    <property type="entry name" value="tRNAsynth_Ia_anticodon-bd"/>
</dbReference>
<evidence type="ECO:0000256" key="4">
    <source>
        <dbReference type="ARBA" id="ARBA00022741"/>
    </source>
</evidence>
<dbReference type="InterPro" id="IPR013155">
    <property type="entry name" value="M/V/L/I-tRNA-synth_anticd-bd"/>
</dbReference>
<evidence type="ECO:0000256" key="6">
    <source>
        <dbReference type="ARBA" id="ARBA00022917"/>
    </source>
</evidence>
<comment type="subcellular location">
    <subcellularLocation>
        <location evidence="9">Cytoplasm</location>
    </subcellularLocation>
</comment>
<keyword evidence="2 9" id="KW-0963">Cytoplasm</keyword>
<feature type="short sequence motif" description="'HIGH' region" evidence="9">
    <location>
        <begin position="42"/>
        <end position="52"/>
    </location>
</feature>
<dbReference type="EC" id="6.1.1.4" evidence="9"/>
<dbReference type="HAMAP" id="MF_00049_B">
    <property type="entry name" value="Leu_tRNA_synth_B"/>
    <property type="match status" value="1"/>
</dbReference>
<feature type="short sequence motif" description="'KMSKS' region" evidence="9">
    <location>
        <begin position="595"/>
        <end position="599"/>
    </location>
</feature>
<evidence type="ECO:0000256" key="5">
    <source>
        <dbReference type="ARBA" id="ARBA00022840"/>
    </source>
</evidence>
<evidence type="ECO:0000259" key="11">
    <source>
        <dbReference type="Pfam" id="PF00133"/>
    </source>
</evidence>